<feature type="transmembrane region" description="Helical" evidence="2">
    <location>
        <begin position="20"/>
        <end position="41"/>
    </location>
</feature>
<dbReference type="GO" id="GO:0005789">
    <property type="term" value="C:endoplasmic reticulum membrane"/>
    <property type="evidence" value="ECO:0007669"/>
    <property type="project" value="TreeGrafter"/>
</dbReference>
<name>A0A9P4QCY5_9PEZI</name>
<evidence type="ECO:0000313" key="3">
    <source>
        <dbReference type="EMBL" id="KAF2723413.1"/>
    </source>
</evidence>
<comment type="caution">
    <text evidence="3">The sequence shown here is derived from an EMBL/GenBank/DDBJ whole genome shotgun (WGS) entry which is preliminary data.</text>
</comment>
<evidence type="ECO:0000256" key="1">
    <source>
        <dbReference type="SAM" id="MobiDB-lite"/>
    </source>
</evidence>
<feature type="region of interest" description="Disordered" evidence="1">
    <location>
        <begin position="77"/>
        <end position="129"/>
    </location>
</feature>
<gene>
    <name evidence="3" type="ORF">K431DRAFT_21705</name>
</gene>
<dbReference type="AlphaFoldDB" id="A0A9P4QCY5"/>
<feature type="region of interest" description="Disordered" evidence="1">
    <location>
        <begin position="151"/>
        <end position="224"/>
    </location>
</feature>
<dbReference type="InterPro" id="IPR013945">
    <property type="entry name" value="Pkr1"/>
</dbReference>
<accession>A0A9P4QCY5</accession>
<feature type="compositionally biased region" description="Acidic residues" evidence="1">
    <location>
        <begin position="114"/>
        <end position="126"/>
    </location>
</feature>
<dbReference type="EMBL" id="MU003776">
    <property type="protein sequence ID" value="KAF2723413.1"/>
    <property type="molecule type" value="Genomic_DNA"/>
</dbReference>
<dbReference type="OrthoDB" id="9626941at2759"/>
<keyword evidence="2" id="KW-0812">Transmembrane</keyword>
<reference evidence="3" key="1">
    <citation type="journal article" date="2020" name="Stud. Mycol.">
        <title>101 Dothideomycetes genomes: a test case for predicting lifestyles and emergence of pathogens.</title>
        <authorList>
            <person name="Haridas S."/>
            <person name="Albert R."/>
            <person name="Binder M."/>
            <person name="Bloem J."/>
            <person name="Labutti K."/>
            <person name="Salamov A."/>
            <person name="Andreopoulos B."/>
            <person name="Baker S."/>
            <person name="Barry K."/>
            <person name="Bills G."/>
            <person name="Bluhm B."/>
            <person name="Cannon C."/>
            <person name="Castanera R."/>
            <person name="Culley D."/>
            <person name="Daum C."/>
            <person name="Ezra D."/>
            <person name="Gonzalez J."/>
            <person name="Henrissat B."/>
            <person name="Kuo A."/>
            <person name="Liang C."/>
            <person name="Lipzen A."/>
            <person name="Lutzoni F."/>
            <person name="Magnuson J."/>
            <person name="Mondo S."/>
            <person name="Nolan M."/>
            <person name="Ohm R."/>
            <person name="Pangilinan J."/>
            <person name="Park H.-J."/>
            <person name="Ramirez L."/>
            <person name="Alfaro M."/>
            <person name="Sun H."/>
            <person name="Tritt A."/>
            <person name="Yoshinaga Y."/>
            <person name="Zwiers L.-H."/>
            <person name="Turgeon B."/>
            <person name="Goodwin S."/>
            <person name="Spatafora J."/>
            <person name="Crous P."/>
            <person name="Grigoriev I."/>
        </authorList>
    </citation>
    <scope>NUCLEOTIDE SEQUENCE</scope>
    <source>
        <strain evidence="3">CBS 116435</strain>
    </source>
</reference>
<dbReference type="Proteomes" id="UP000799441">
    <property type="component" value="Unassembled WGS sequence"/>
</dbReference>
<dbReference type="PANTHER" id="PTHR28251">
    <property type="entry name" value="V-TYPE ATPASE ASSEMBLY FACTOR PKR1"/>
    <property type="match status" value="1"/>
</dbReference>
<keyword evidence="2" id="KW-0472">Membrane</keyword>
<organism evidence="3 4">
    <name type="scientific">Polychaeton citri CBS 116435</name>
    <dbReference type="NCBI Taxonomy" id="1314669"/>
    <lineage>
        <taxon>Eukaryota</taxon>
        <taxon>Fungi</taxon>
        <taxon>Dikarya</taxon>
        <taxon>Ascomycota</taxon>
        <taxon>Pezizomycotina</taxon>
        <taxon>Dothideomycetes</taxon>
        <taxon>Dothideomycetidae</taxon>
        <taxon>Capnodiales</taxon>
        <taxon>Capnodiaceae</taxon>
        <taxon>Polychaeton</taxon>
    </lineage>
</organism>
<evidence type="ECO:0000313" key="4">
    <source>
        <dbReference type="Proteomes" id="UP000799441"/>
    </source>
</evidence>
<feature type="transmembrane region" description="Helical" evidence="2">
    <location>
        <begin position="48"/>
        <end position="66"/>
    </location>
</feature>
<proteinExistence type="predicted"/>
<feature type="compositionally biased region" description="Polar residues" evidence="1">
    <location>
        <begin position="207"/>
        <end position="224"/>
    </location>
</feature>
<sequence>MAGFMQDLWEAVFTAGPTPTLLLATNLTFGALQMIFAALLAMTYSIHFAILSVLCAGLWWSINWFAQELKAAQAKEAEADRLRNKKRKDYEASRNISTASQQGSSTAAAHVTDADDEGEETEVEGEEAAKMRASISSFGSVGDEDSALLRDASATSSCRPKDDFQEVTAPATQASIGAASSTGLRPPTVGQISARQRPVSADLGSASEFSTDSEWEKVSSSGHK</sequence>
<dbReference type="Pfam" id="PF08636">
    <property type="entry name" value="Pkr1"/>
    <property type="match status" value="1"/>
</dbReference>
<feature type="compositionally biased region" description="Polar residues" evidence="1">
    <location>
        <begin position="170"/>
        <end position="183"/>
    </location>
</feature>
<dbReference type="PANTHER" id="PTHR28251:SF1">
    <property type="entry name" value="V-TYPE ATPASE ASSEMBLY FACTOR PKR1"/>
    <property type="match status" value="1"/>
</dbReference>
<dbReference type="GO" id="GO:0070072">
    <property type="term" value="P:vacuolar proton-transporting V-type ATPase complex assembly"/>
    <property type="evidence" value="ECO:0007669"/>
    <property type="project" value="InterPro"/>
</dbReference>
<keyword evidence="2" id="KW-1133">Transmembrane helix</keyword>
<keyword evidence="4" id="KW-1185">Reference proteome</keyword>
<feature type="compositionally biased region" description="Basic and acidic residues" evidence="1">
    <location>
        <begin position="77"/>
        <end position="92"/>
    </location>
</feature>
<protein>
    <submittedName>
        <fullName evidence="3">Pkr1-domain-containing protein</fullName>
    </submittedName>
</protein>
<evidence type="ECO:0000256" key="2">
    <source>
        <dbReference type="SAM" id="Phobius"/>
    </source>
</evidence>
<feature type="compositionally biased region" description="Low complexity" evidence="1">
    <location>
        <begin position="97"/>
        <end position="111"/>
    </location>
</feature>